<evidence type="ECO:0000259" key="7">
    <source>
        <dbReference type="Pfam" id="PF00749"/>
    </source>
</evidence>
<dbReference type="PANTHER" id="PTHR43097">
    <property type="entry name" value="GLUTAMINE-TRNA LIGASE"/>
    <property type="match status" value="1"/>
</dbReference>
<evidence type="ECO:0000256" key="3">
    <source>
        <dbReference type="ARBA" id="ARBA00022840"/>
    </source>
</evidence>
<evidence type="ECO:0000313" key="9">
    <source>
        <dbReference type="Proteomes" id="UP000242791"/>
    </source>
</evidence>
<dbReference type="OrthoDB" id="10250478at2759"/>
<dbReference type="PANTHER" id="PTHR43097:SF4">
    <property type="entry name" value="GLUTAMINE--TRNA LIGASE"/>
    <property type="match status" value="1"/>
</dbReference>
<dbReference type="GO" id="GO:0005524">
    <property type="term" value="F:ATP binding"/>
    <property type="evidence" value="ECO:0007669"/>
    <property type="project" value="UniProtKB-KW"/>
</dbReference>
<feature type="domain" description="Glutamyl/glutaminyl-tRNA synthetase class Ib catalytic" evidence="7">
    <location>
        <begin position="65"/>
        <end position="142"/>
    </location>
</feature>
<keyword evidence="9" id="KW-1185">Reference proteome</keyword>
<dbReference type="InterPro" id="IPR020058">
    <property type="entry name" value="Glu/Gln-tRNA-synth_Ib_cat-dom"/>
</dbReference>
<accession>A0A1J9Q0Y6</accession>
<name>A0A1J9Q0Y6_9EURO</name>
<dbReference type="GO" id="GO:0006425">
    <property type="term" value="P:glutaminyl-tRNA aminoacylation"/>
    <property type="evidence" value="ECO:0007669"/>
    <property type="project" value="TreeGrafter"/>
</dbReference>
<dbReference type="STRING" id="1658174.A0A1J9Q0Y6"/>
<keyword evidence="5 6" id="KW-0030">Aminoacyl-tRNA synthetase</keyword>
<dbReference type="InterPro" id="IPR050132">
    <property type="entry name" value="Gln/Glu-tRNA_Ligase"/>
</dbReference>
<dbReference type="GO" id="GO:0004819">
    <property type="term" value="F:glutamine-tRNA ligase activity"/>
    <property type="evidence" value="ECO:0007669"/>
    <property type="project" value="TreeGrafter"/>
</dbReference>
<evidence type="ECO:0000256" key="6">
    <source>
        <dbReference type="RuleBase" id="RU363037"/>
    </source>
</evidence>
<keyword evidence="2 6" id="KW-0547">Nucleotide-binding</keyword>
<dbReference type="Proteomes" id="UP000242791">
    <property type="component" value="Unassembled WGS sequence"/>
</dbReference>
<evidence type="ECO:0000256" key="5">
    <source>
        <dbReference type="ARBA" id="ARBA00023146"/>
    </source>
</evidence>
<evidence type="ECO:0000256" key="1">
    <source>
        <dbReference type="ARBA" id="ARBA00022598"/>
    </source>
</evidence>
<dbReference type="Gene3D" id="3.40.50.620">
    <property type="entry name" value="HUPs"/>
    <property type="match status" value="2"/>
</dbReference>
<comment type="caution">
    <text evidence="8">The sequence shown here is derived from an EMBL/GenBank/DDBJ whole genome shotgun (WGS) entry which is preliminary data.</text>
</comment>
<dbReference type="EMBL" id="LGTZ01001142">
    <property type="protein sequence ID" value="OJD22184.1"/>
    <property type="molecule type" value="Genomic_DNA"/>
</dbReference>
<evidence type="ECO:0000256" key="2">
    <source>
        <dbReference type="ARBA" id="ARBA00022741"/>
    </source>
</evidence>
<organism evidence="8 9">
    <name type="scientific">Blastomyces percursus</name>
    <dbReference type="NCBI Taxonomy" id="1658174"/>
    <lineage>
        <taxon>Eukaryota</taxon>
        <taxon>Fungi</taxon>
        <taxon>Dikarya</taxon>
        <taxon>Ascomycota</taxon>
        <taxon>Pezizomycotina</taxon>
        <taxon>Eurotiomycetes</taxon>
        <taxon>Eurotiomycetidae</taxon>
        <taxon>Onygenales</taxon>
        <taxon>Ajellomycetaceae</taxon>
        <taxon>Blastomyces</taxon>
    </lineage>
</organism>
<dbReference type="InterPro" id="IPR014729">
    <property type="entry name" value="Rossmann-like_a/b/a_fold"/>
</dbReference>
<sequence length="143" mass="16539">MVGIATCACFDDKNPKGEEERYIQSIKELARWLGFNPVCTPCSSDYFDRLYELAEALILKDKAYEAVLRMKPDLSSGNPQMWDIAAYRVVEDDEGDFCNHLRAGDKWKVYPTYDSTHCLYDSFEGVTHSLYTTEFELSRESYE</sequence>
<proteinExistence type="inferred from homology"/>
<reference evidence="8 9" key="1">
    <citation type="submission" date="2015-08" db="EMBL/GenBank/DDBJ databases">
        <title>Emmonsia species relationships and genome sequence.</title>
        <authorList>
            <person name="Cuomo C.A."/>
            <person name="Schwartz I.S."/>
            <person name="Kenyon C."/>
            <person name="De Hoog G.S."/>
            <person name="Govender N.P."/>
            <person name="Botha A."/>
            <person name="Moreno L."/>
            <person name="De Vries M."/>
            <person name="Munoz J.F."/>
            <person name="Stielow J.B."/>
        </authorList>
    </citation>
    <scope>NUCLEOTIDE SEQUENCE [LARGE SCALE GENOMIC DNA]</scope>
    <source>
        <strain evidence="8 9">EI222</strain>
    </source>
</reference>
<comment type="similarity">
    <text evidence="6">Belongs to the class-I aminoacyl-tRNA synthetase family.</text>
</comment>
<keyword evidence="1 6" id="KW-0436">Ligase</keyword>
<keyword evidence="4 6" id="KW-0648">Protein biosynthesis</keyword>
<dbReference type="SUPFAM" id="SSF52374">
    <property type="entry name" value="Nucleotidylyl transferase"/>
    <property type="match status" value="1"/>
</dbReference>
<evidence type="ECO:0000313" key="8">
    <source>
        <dbReference type="EMBL" id="OJD22184.1"/>
    </source>
</evidence>
<keyword evidence="3 6" id="KW-0067">ATP-binding</keyword>
<dbReference type="GO" id="GO:0005829">
    <property type="term" value="C:cytosol"/>
    <property type="evidence" value="ECO:0007669"/>
    <property type="project" value="TreeGrafter"/>
</dbReference>
<evidence type="ECO:0000256" key="4">
    <source>
        <dbReference type="ARBA" id="ARBA00022917"/>
    </source>
</evidence>
<gene>
    <name evidence="8" type="ORF">ACJ73_06469</name>
</gene>
<dbReference type="VEuPathDB" id="FungiDB:ACJ73_06469"/>
<protein>
    <recommendedName>
        <fullName evidence="7">Glutamyl/glutaminyl-tRNA synthetase class Ib catalytic domain-containing protein</fullName>
    </recommendedName>
</protein>
<dbReference type="Pfam" id="PF00749">
    <property type="entry name" value="tRNA-synt_1c"/>
    <property type="match status" value="1"/>
</dbReference>
<dbReference type="AlphaFoldDB" id="A0A1J9Q0Y6"/>